<feature type="transmembrane region" description="Helical" evidence="2">
    <location>
        <begin position="200"/>
        <end position="223"/>
    </location>
</feature>
<feature type="region of interest" description="Disordered" evidence="1">
    <location>
        <begin position="1"/>
        <end position="20"/>
    </location>
</feature>
<evidence type="ECO:0000256" key="1">
    <source>
        <dbReference type="SAM" id="MobiDB-lite"/>
    </source>
</evidence>
<feature type="transmembrane region" description="Helical" evidence="2">
    <location>
        <begin position="50"/>
        <end position="72"/>
    </location>
</feature>
<evidence type="ECO:0000313" key="4">
    <source>
        <dbReference type="EMBL" id="KTB47312.1"/>
    </source>
</evidence>
<reference evidence="4 5" key="1">
    <citation type="submission" date="2015-12" db="EMBL/GenBank/DDBJ databases">
        <title>Draft genome sequence of Moniliophthora roreri, the causal agent of frosty pod rot of cacao.</title>
        <authorList>
            <person name="Aime M.C."/>
            <person name="Diaz-Valderrama J.R."/>
            <person name="Kijpornyongpan T."/>
            <person name="Phillips-Mora W."/>
        </authorList>
    </citation>
    <scope>NUCLEOTIDE SEQUENCE [LARGE SCALE GENOMIC DNA]</scope>
    <source>
        <strain evidence="4 5">MCA 2952</strain>
    </source>
</reference>
<comment type="caution">
    <text evidence="4">The sequence shown here is derived from an EMBL/GenBank/DDBJ whole genome shotgun (WGS) entry which is preliminary data.</text>
</comment>
<feature type="domain" description="DUF6535" evidence="3">
    <location>
        <begin position="25"/>
        <end position="197"/>
    </location>
</feature>
<evidence type="ECO:0000313" key="5">
    <source>
        <dbReference type="Proteomes" id="UP000054988"/>
    </source>
</evidence>
<gene>
    <name evidence="4" type="ORF">WG66_119</name>
</gene>
<feature type="transmembrane region" description="Helical" evidence="2">
    <location>
        <begin position="116"/>
        <end position="134"/>
    </location>
</feature>
<keyword evidence="2" id="KW-0472">Membrane</keyword>
<dbReference type="eggNOG" id="ENOG502SN69">
    <property type="taxonomic scope" value="Eukaryota"/>
</dbReference>
<feature type="transmembrane region" description="Helical" evidence="2">
    <location>
        <begin position="167"/>
        <end position="188"/>
    </location>
</feature>
<proteinExistence type="predicted"/>
<evidence type="ECO:0000259" key="3">
    <source>
        <dbReference type="Pfam" id="PF20153"/>
    </source>
</evidence>
<dbReference type="InterPro" id="IPR045338">
    <property type="entry name" value="DUF6535"/>
</dbReference>
<organism evidence="4 5">
    <name type="scientific">Moniliophthora roreri</name>
    <name type="common">Frosty pod rot fungus</name>
    <name type="synonym">Monilia roreri</name>
    <dbReference type="NCBI Taxonomy" id="221103"/>
    <lineage>
        <taxon>Eukaryota</taxon>
        <taxon>Fungi</taxon>
        <taxon>Dikarya</taxon>
        <taxon>Basidiomycota</taxon>
        <taxon>Agaricomycotina</taxon>
        <taxon>Agaricomycetes</taxon>
        <taxon>Agaricomycetidae</taxon>
        <taxon>Agaricales</taxon>
        <taxon>Marasmiineae</taxon>
        <taxon>Marasmiaceae</taxon>
        <taxon>Moniliophthora</taxon>
    </lineage>
</organism>
<protein>
    <recommendedName>
        <fullName evidence="3">DUF6535 domain-containing protein</fullName>
    </recommendedName>
</protein>
<dbReference type="EMBL" id="LATX01000058">
    <property type="protein sequence ID" value="KTB47312.1"/>
    <property type="molecule type" value="Genomic_DNA"/>
</dbReference>
<keyword evidence="2" id="KW-1133">Transmembrane helix</keyword>
<sequence length="674" mass="77787">MSVHESGAVGKTEGTKKGATMDHSWEKLTAEFAKHDDGVVKNWKEDIDTLLVFAGLFSAVVTAFAIESYQWLLESPADTTVALLMQISMQLNASQVILPERASFKADASSIRINSYWFLSLVFSLTSALFGLLCKQWLREHQRDPPTRTPGEALALRQLRQESFEKWGVPSLLSALPILLEVALLLFFAGVLDLLWNRHLIPFALCFIAVMVSAGLYFVTTFLPTLTVPRKQWENISNADFHKLVYHFICPYKSPQAWAAYRLSRRVLHPLLRFQFMHRFLVNRAENLYHHIRYPVSEWSSLDLQVVRQFDDHPFPFSDSDPCNLKVYELRALQWAFATFRDSPSIVPHLENILGTLPPSVVMSAVFGQWKYIMWEDTTKADIELRLRDPGAFFRSREERLQRYFGIWWAPPPDIRNPTLHYPEGIGLLFCHQYWMAMARRDDLRDRLDDLFVSMRKAYPELQQTTGLRFVIPFPVVDILWTHEDPEVRMQSLRLLRLFEEAAWKPELGYDEQRHDQERLAFISALTRHLGRTDRASQLLTSGRGQKFIQFVNDQIIDRRLYQTSWRNQAFLRDRRRLVLEWTGVVRRVQEAGNLPLEYFAPIPDRSEDPPATFQAGDPAGTRYSLDTVHSPRHSTSHSVTMEHAVEAIPGQSRVRAEGSDLGLVEAGEQDTCV</sequence>
<name>A0A0W0GFG4_MONRR</name>
<dbReference type="Pfam" id="PF20153">
    <property type="entry name" value="DUF6535"/>
    <property type="match status" value="1"/>
</dbReference>
<dbReference type="AlphaFoldDB" id="A0A0W0GFG4"/>
<evidence type="ECO:0000256" key="2">
    <source>
        <dbReference type="SAM" id="Phobius"/>
    </source>
</evidence>
<accession>A0A0W0GFG4</accession>
<feature type="region of interest" description="Disordered" evidence="1">
    <location>
        <begin position="602"/>
        <end position="640"/>
    </location>
</feature>
<keyword evidence="2" id="KW-0812">Transmembrane</keyword>
<dbReference type="Proteomes" id="UP000054988">
    <property type="component" value="Unassembled WGS sequence"/>
</dbReference>